<name>A0A0L8HI85_OCTBM</name>
<dbReference type="AlphaFoldDB" id="A0A0L8HI85"/>
<sequence length="68" mass="7860">MYCDISNVTTFTALHCDCDITMLQYVVLSVLRCTVIVSSHCHICWYYDFYIAMCLSLYATVTMMQVVL</sequence>
<dbReference type="EMBL" id="KQ418073">
    <property type="protein sequence ID" value="KOF88957.1"/>
    <property type="molecule type" value="Genomic_DNA"/>
</dbReference>
<evidence type="ECO:0000313" key="1">
    <source>
        <dbReference type="EMBL" id="KOF88957.1"/>
    </source>
</evidence>
<accession>A0A0L8HI85</accession>
<organism evidence="1">
    <name type="scientific">Octopus bimaculoides</name>
    <name type="common">California two-spotted octopus</name>
    <dbReference type="NCBI Taxonomy" id="37653"/>
    <lineage>
        <taxon>Eukaryota</taxon>
        <taxon>Metazoa</taxon>
        <taxon>Spiralia</taxon>
        <taxon>Lophotrochozoa</taxon>
        <taxon>Mollusca</taxon>
        <taxon>Cephalopoda</taxon>
        <taxon>Coleoidea</taxon>
        <taxon>Octopodiformes</taxon>
        <taxon>Octopoda</taxon>
        <taxon>Incirrata</taxon>
        <taxon>Octopodidae</taxon>
        <taxon>Octopus</taxon>
    </lineage>
</organism>
<reference evidence="1" key="1">
    <citation type="submission" date="2015-07" db="EMBL/GenBank/DDBJ databases">
        <title>MeaNS - Measles Nucleotide Surveillance Program.</title>
        <authorList>
            <person name="Tran T."/>
            <person name="Druce J."/>
        </authorList>
    </citation>
    <scope>NUCLEOTIDE SEQUENCE</scope>
    <source>
        <strain evidence="1">UCB-OBI-ISO-001</strain>
        <tissue evidence="1">Gonad</tissue>
    </source>
</reference>
<gene>
    <name evidence="1" type="ORF">OCBIM_22013965mg</name>
</gene>
<protein>
    <submittedName>
        <fullName evidence="1">Uncharacterized protein</fullName>
    </submittedName>
</protein>
<proteinExistence type="predicted"/>